<reference evidence="3" key="1">
    <citation type="submission" date="2021-12" db="EMBL/GenBank/DDBJ databases">
        <title>Prevalence of phenicol resistance gene fexA in Campylobacter isolated from poultry supply chain.</title>
        <authorList>
            <person name="Tang B."/>
            <person name="Zheng X."/>
            <person name="Lin J."/>
            <person name="Lin R."/>
            <person name="Yang H."/>
            <person name="Shen Z."/>
            <person name="Xia F."/>
        </authorList>
    </citation>
    <scope>NUCLEOTIDE SEQUENCE</scope>
    <source>
        <strain evidence="3">CJHN2011004</strain>
    </source>
</reference>
<accession>A0AAW5EG03</accession>
<dbReference type="AlphaFoldDB" id="A0AAW5EG03"/>
<gene>
    <name evidence="3" type="ORF">LZC39_11330</name>
</gene>
<sequence length="141" mass="16443">PKKGFEFSVVLEDNCRNIKHPIPYELHGSRDWIERYKEDKTIVINDDYKVDPDLASHFNVINVPNDKMDFGKPSKEVFSKVPKEYIIDSNYSDTLDCVEEIVNNPVYCILNLCRFYALIRDDLTLSKYDGGKWALENMNSN</sequence>
<organism evidence="3 4">
    <name type="scientific">Campylobacter jejuni</name>
    <dbReference type="NCBI Taxonomy" id="197"/>
    <lineage>
        <taxon>Bacteria</taxon>
        <taxon>Pseudomonadati</taxon>
        <taxon>Campylobacterota</taxon>
        <taxon>Epsilonproteobacteria</taxon>
        <taxon>Campylobacterales</taxon>
        <taxon>Campylobacteraceae</taxon>
        <taxon>Campylobacter</taxon>
    </lineage>
</organism>
<proteinExistence type="predicted"/>
<evidence type="ECO:0000259" key="2">
    <source>
        <dbReference type="Pfam" id="PF13427"/>
    </source>
</evidence>
<protein>
    <submittedName>
        <fullName evidence="3">DUF4111 domain-containing protein</fullName>
    </submittedName>
</protein>
<dbReference type="Pfam" id="PF13427">
    <property type="entry name" value="AadA_C"/>
    <property type="match status" value="1"/>
</dbReference>
<evidence type="ECO:0000313" key="4">
    <source>
        <dbReference type="Proteomes" id="UP001199644"/>
    </source>
</evidence>
<dbReference type="Proteomes" id="UP001199644">
    <property type="component" value="Unassembled WGS sequence"/>
</dbReference>
<evidence type="ECO:0000256" key="1">
    <source>
        <dbReference type="ARBA" id="ARBA00022679"/>
    </source>
</evidence>
<dbReference type="GO" id="GO:0016740">
    <property type="term" value="F:transferase activity"/>
    <property type="evidence" value="ECO:0007669"/>
    <property type="project" value="UniProtKB-KW"/>
</dbReference>
<dbReference type="EMBL" id="JAJUOL010000300">
    <property type="protein sequence ID" value="MCH3852683.1"/>
    <property type="molecule type" value="Genomic_DNA"/>
</dbReference>
<comment type="caution">
    <text evidence="3">The sequence shown here is derived from an EMBL/GenBank/DDBJ whole genome shotgun (WGS) entry which is preliminary data.</text>
</comment>
<keyword evidence="1" id="KW-0808">Transferase</keyword>
<dbReference type="InterPro" id="IPR025184">
    <property type="entry name" value="AadA_C"/>
</dbReference>
<name>A0AAW5EG03_CAMJU</name>
<feature type="domain" description="Adenylyltransferase AadA C-terminal" evidence="2">
    <location>
        <begin position="76"/>
        <end position="139"/>
    </location>
</feature>
<feature type="non-terminal residue" evidence="3">
    <location>
        <position position="1"/>
    </location>
</feature>
<evidence type="ECO:0000313" key="3">
    <source>
        <dbReference type="EMBL" id="MCH3852683.1"/>
    </source>
</evidence>
<feature type="non-terminal residue" evidence="3">
    <location>
        <position position="141"/>
    </location>
</feature>